<gene>
    <name evidence="1" type="ORF">SAMN02745166_01255</name>
</gene>
<dbReference type="EMBL" id="FUYE01000003">
    <property type="protein sequence ID" value="SKA86152.1"/>
    <property type="molecule type" value="Genomic_DNA"/>
</dbReference>
<organism evidence="1 2">
    <name type="scientific">Prosthecobacter debontii</name>
    <dbReference type="NCBI Taxonomy" id="48467"/>
    <lineage>
        <taxon>Bacteria</taxon>
        <taxon>Pseudomonadati</taxon>
        <taxon>Verrucomicrobiota</taxon>
        <taxon>Verrucomicrobiia</taxon>
        <taxon>Verrucomicrobiales</taxon>
        <taxon>Verrucomicrobiaceae</taxon>
        <taxon>Prosthecobacter</taxon>
    </lineage>
</organism>
<protein>
    <submittedName>
        <fullName evidence="1">Uncharacterized protein</fullName>
    </submittedName>
</protein>
<evidence type="ECO:0000313" key="1">
    <source>
        <dbReference type="EMBL" id="SKA86152.1"/>
    </source>
</evidence>
<sequence length="189" mass="21469">MKMMNRSLVKVVGAILFLGGVAFAQFVDVPFFRGVKAEVMISRPAKTKGGDFDDQMQVIKPRIKFTNTDNKQNYEKHQVSFMLVGESAVDRKVFKVLQRHDFEVNLPARQIVEEQAPDLTTRYDTTGLKFGYKYDGWILVVKDPLGQLALAKSSIPTLEKMPTQLGSLKQNGCYDKQLKPVEEPRLTQR</sequence>
<proteinExistence type="predicted"/>
<keyword evidence="2" id="KW-1185">Reference proteome</keyword>
<dbReference type="Proteomes" id="UP000190774">
    <property type="component" value="Unassembled WGS sequence"/>
</dbReference>
<dbReference type="STRING" id="48467.SAMN02745166_01255"/>
<name>A0A1T4X978_9BACT</name>
<accession>A0A1T4X978</accession>
<evidence type="ECO:0000313" key="2">
    <source>
        <dbReference type="Proteomes" id="UP000190774"/>
    </source>
</evidence>
<dbReference type="AlphaFoldDB" id="A0A1T4X978"/>
<reference evidence="2" key="1">
    <citation type="submission" date="2017-02" db="EMBL/GenBank/DDBJ databases">
        <authorList>
            <person name="Varghese N."/>
            <person name="Submissions S."/>
        </authorList>
    </citation>
    <scope>NUCLEOTIDE SEQUENCE [LARGE SCALE GENOMIC DNA]</scope>
    <source>
        <strain evidence="2">ATCC 700200</strain>
    </source>
</reference>